<sequence>MKKIEWLASEAELNDEKIKTVEDQWKIQFPNDFVECVCKNDGATPEPSTFDFEGRKGTSFGFLLSFRPDSEMYILDVYNRIKKALPKDVFPIADDPAGNFICFDFRQDPNNPKVVFWDHEWDKVVPICDTFTELLNKLY</sequence>
<dbReference type="InterPro" id="IPR037883">
    <property type="entry name" value="Knr4/Smi1-like_sf"/>
</dbReference>
<dbReference type="EMBL" id="JAFHAP010000010">
    <property type="protein sequence ID" value="MBN2910236.1"/>
    <property type="molecule type" value="Genomic_DNA"/>
</dbReference>
<dbReference type="Pfam" id="PF14568">
    <property type="entry name" value="SUKH_6"/>
    <property type="match status" value="1"/>
</dbReference>
<dbReference type="Gene3D" id="3.40.1580.10">
    <property type="entry name" value="SMI1/KNR4-like"/>
    <property type="match status" value="1"/>
</dbReference>
<keyword evidence="3" id="KW-1185">Reference proteome</keyword>
<gene>
    <name evidence="2" type="ORF">JQC72_12060</name>
</gene>
<accession>A0ABS2WLB6</accession>
<comment type="caution">
    <text evidence="2">The sequence shown here is derived from an EMBL/GenBank/DDBJ whole genome shotgun (WGS) entry which is preliminary data.</text>
</comment>
<evidence type="ECO:0000313" key="2">
    <source>
        <dbReference type="EMBL" id="MBN2910236.1"/>
    </source>
</evidence>
<evidence type="ECO:0000259" key="1">
    <source>
        <dbReference type="SMART" id="SM00860"/>
    </source>
</evidence>
<feature type="domain" description="Knr4/Smi1-like" evidence="1">
    <location>
        <begin position="12"/>
        <end position="137"/>
    </location>
</feature>
<dbReference type="InterPro" id="IPR018958">
    <property type="entry name" value="Knr4/Smi1-like_dom"/>
</dbReference>
<proteinExistence type="predicted"/>
<dbReference type="RefSeq" id="WP_205495985.1">
    <property type="nucleotide sequence ID" value="NZ_JAFHAP010000010.1"/>
</dbReference>
<dbReference type="SMART" id="SM00860">
    <property type="entry name" value="SMI1_KNR4"/>
    <property type="match status" value="1"/>
</dbReference>
<protein>
    <submittedName>
        <fullName evidence="2">SMI1/KNR4 family protein</fullName>
    </submittedName>
</protein>
<reference evidence="2" key="1">
    <citation type="journal article" date="2024" name="Int. J. Syst. Evol. Microbiol.">
        <title>Polycladomyces zharkentensis sp. nov., a novel thermophilic cellulose- and starch-degrading member of the Bacillota from a geothermal aquifer in Kazakhstan.</title>
        <authorList>
            <person name="Mashzhan A."/>
            <person name="Kistaubayeva A."/>
            <person name="Javier-Lopez R."/>
            <person name="Bissenova U."/>
            <person name="Bissenbay A."/>
            <person name="Birkeland N.K."/>
        </authorList>
    </citation>
    <scope>NUCLEOTIDE SEQUENCE</scope>
    <source>
        <strain evidence="2">ZKZ2T</strain>
    </source>
</reference>
<organism evidence="2 3">
    <name type="scientific">Polycladomyces zharkentensis</name>
    <dbReference type="NCBI Taxonomy" id="2807616"/>
    <lineage>
        <taxon>Bacteria</taxon>
        <taxon>Bacillati</taxon>
        <taxon>Bacillota</taxon>
        <taxon>Bacilli</taxon>
        <taxon>Bacillales</taxon>
        <taxon>Thermoactinomycetaceae</taxon>
        <taxon>Polycladomyces</taxon>
    </lineage>
</organism>
<evidence type="ECO:0000313" key="3">
    <source>
        <dbReference type="Proteomes" id="UP001177120"/>
    </source>
</evidence>
<name>A0ABS2WLB6_9BACL</name>
<dbReference type="SUPFAM" id="SSF160631">
    <property type="entry name" value="SMI1/KNR4-like"/>
    <property type="match status" value="1"/>
</dbReference>
<dbReference type="Proteomes" id="UP001177120">
    <property type="component" value="Unassembled WGS sequence"/>
</dbReference>